<dbReference type="InterPro" id="IPR009677">
    <property type="entry name" value="DUF1266"/>
</dbReference>
<gene>
    <name evidence="2" type="ORF">JL102_17390</name>
</gene>
<protein>
    <submittedName>
        <fullName evidence="2">DUF1266 domain-containing protein</fullName>
    </submittedName>
</protein>
<sequence>MNKLVLPAENELHWAISLSALQMQTVGNCDHEDLLGYDHTNPSIISYFKDYLFTHNIYSKKDVNDALYFYANDRMYNQMFHEMSHQADLLSEEDFNTLIDDQDTDTNKKRLLLAQHYSSSLKKCGLIGYDISSYIMLCRLCVLCGYLSEEELRRRVTEIAPLARRYFSNWEDFNKNVVLGDQFVKGEMDMNNEAIAVTNPILRSYHELYASRGMESFPFKNDYWSEETK</sequence>
<evidence type="ECO:0000259" key="1">
    <source>
        <dbReference type="Pfam" id="PF06889"/>
    </source>
</evidence>
<dbReference type="Proteomes" id="UP000659388">
    <property type="component" value="Unassembled WGS sequence"/>
</dbReference>
<dbReference type="RefSeq" id="WP_202245711.1">
    <property type="nucleotide sequence ID" value="NZ_JAESIY010000009.1"/>
</dbReference>
<evidence type="ECO:0000313" key="2">
    <source>
        <dbReference type="EMBL" id="MBL3657929.1"/>
    </source>
</evidence>
<organism evidence="2 3">
    <name type="scientific">Fulvivirga sediminis</name>
    <dbReference type="NCBI Taxonomy" id="2803949"/>
    <lineage>
        <taxon>Bacteria</taxon>
        <taxon>Pseudomonadati</taxon>
        <taxon>Bacteroidota</taxon>
        <taxon>Cytophagia</taxon>
        <taxon>Cytophagales</taxon>
        <taxon>Fulvivirgaceae</taxon>
        <taxon>Fulvivirga</taxon>
    </lineage>
</organism>
<dbReference type="Pfam" id="PF06889">
    <property type="entry name" value="DUF1266"/>
    <property type="match status" value="1"/>
</dbReference>
<accession>A0A937FB48</accession>
<proteinExistence type="predicted"/>
<name>A0A937FB48_9BACT</name>
<dbReference type="AlphaFoldDB" id="A0A937FB48"/>
<feature type="domain" description="DUF1266" evidence="1">
    <location>
        <begin position="57"/>
        <end position="208"/>
    </location>
</feature>
<keyword evidence="3" id="KW-1185">Reference proteome</keyword>
<comment type="caution">
    <text evidence="2">The sequence shown here is derived from an EMBL/GenBank/DDBJ whole genome shotgun (WGS) entry which is preliminary data.</text>
</comment>
<reference evidence="2" key="1">
    <citation type="submission" date="2021-01" db="EMBL/GenBank/DDBJ databases">
        <title>Fulvivirga kasyanovii gen. nov., sp nov., a novel member of the phylum Bacteroidetes isolated from seawater in a mussel farm.</title>
        <authorList>
            <person name="Zhao L.-H."/>
            <person name="Wang Z.-J."/>
        </authorList>
    </citation>
    <scope>NUCLEOTIDE SEQUENCE</scope>
    <source>
        <strain evidence="2">2943</strain>
    </source>
</reference>
<dbReference type="EMBL" id="JAESIY010000009">
    <property type="protein sequence ID" value="MBL3657929.1"/>
    <property type="molecule type" value="Genomic_DNA"/>
</dbReference>
<evidence type="ECO:0000313" key="3">
    <source>
        <dbReference type="Proteomes" id="UP000659388"/>
    </source>
</evidence>